<gene>
    <name evidence="1" type="ORF">FOZ61_008034</name>
</gene>
<organism evidence="1 2">
    <name type="scientific">Perkinsus olseni</name>
    <name type="common">Perkinsus atlanticus</name>
    <dbReference type="NCBI Taxonomy" id="32597"/>
    <lineage>
        <taxon>Eukaryota</taxon>
        <taxon>Sar</taxon>
        <taxon>Alveolata</taxon>
        <taxon>Perkinsozoa</taxon>
        <taxon>Perkinsea</taxon>
        <taxon>Perkinsida</taxon>
        <taxon>Perkinsidae</taxon>
        <taxon>Perkinsus</taxon>
    </lineage>
</organism>
<protein>
    <submittedName>
        <fullName evidence="1">Uncharacterized protein</fullName>
    </submittedName>
</protein>
<evidence type="ECO:0000313" key="1">
    <source>
        <dbReference type="EMBL" id="KAF4667646.1"/>
    </source>
</evidence>
<dbReference type="AlphaFoldDB" id="A0A7J6M889"/>
<name>A0A7J6M889_PEROL</name>
<dbReference type="EMBL" id="JABAHT010000051">
    <property type="protein sequence ID" value="KAF4667646.1"/>
    <property type="molecule type" value="Genomic_DNA"/>
</dbReference>
<sequence>MLNFIPKTCQSVSFLYGKRAVQRIAVGAAGREVEVPLDVVRDIPEMCDTSASYIGNKHQALPWNEFIRIKLDARNLMDANVKTALTDLDWYEKIRAVYATSQTATEMDVVSKMTEQMAGKGVKYPVAKQ</sequence>
<dbReference type="OrthoDB" id="409663at2759"/>
<comment type="caution">
    <text evidence="1">The sequence shown here is derived from an EMBL/GenBank/DDBJ whole genome shotgun (WGS) entry which is preliminary data.</text>
</comment>
<accession>A0A7J6M889</accession>
<evidence type="ECO:0000313" key="2">
    <source>
        <dbReference type="Proteomes" id="UP000570595"/>
    </source>
</evidence>
<proteinExistence type="predicted"/>
<dbReference type="Proteomes" id="UP000570595">
    <property type="component" value="Unassembled WGS sequence"/>
</dbReference>
<reference evidence="1 2" key="1">
    <citation type="submission" date="2020-04" db="EMBL/GenBank/DDBJ databases">
        <title>Perkinsus olseni comparative genomics.</title>
        <authorList>
            <person name="Bogema D.R."/>
        </authorList>
    </citation>
    <scope>NUCLEOTIDE SEQUENCE [LARGE SCALE GENOMIC DNA]</scope>
    <source>
        <strain evidence="1">ATCC PRA-179</strain>
    </source>
</reference>